<evidence type="ECO:0000313" key="1">
    <source>
        <dbReference type="EMBL" id="KAF2672547.1"/>
    </source>
</evidence>
<evidence type="ECO:0000313" key="2">
    <source>
        <dbReference type="Proteomes" id="UP000799302"/>
    </source>
</evidence>
<dbReference type="AlphaFoldDB" id="A0A6A6UM78"/>
<sequence>MSRYTTGLSSYVFLLELGSHAGIKLLCFCTVVWAQTLGACRVLLVTCYDAHSVAAMFSSSPYSLPTQLLPAPPLARCASCYKTPIAINLLPNSGFLSLSIQFAPRKFVAKWSPHDTGTPHTSPLPLQFQTSLRKLRSSGAIPSRRCSWWSLASLTLSAHLYFGCPFLIAGLADKAGSFRSRPWTVSALYSELSAICD</sequence>
<name>A0A6A6UM78_9PEZI</name>
<proteinExistence type="predicted"/>
<organism evidence="1 2">
    <name type="scientific">Microthyrium microscopicum</name>
    <dbReference type="NCBI Taxonomy" id="703497"/>
    <lineage>
        <taxon>Eukaryota</taxon>
        <taxon>Fungi</taxon>
        <taxon>Dikarya</taxon>
        <taxon>Ascomycota</taxon>
        <taxon>Pezizomycotina</taxon>
        <taxon>Dothideomycetes</taxon>
        <taxon>Dothideomycetes incertae sedis</taxon>
        <taxon>Microthyriales</taxon>
        <taxon>Microthyriaceae</taxon>
        <taxon>Microthyrium</taxon>
    </lineage>
</organism>
<accession>A0A6A6UM78</accession>
<keyword evidence="2" id="KW-1185">Reference proteome</keyword>
<gene>
    <name evidence="1" type="ORF">BT63DRAFT_130345</name>
</gene>
<dbReference type="Proteomes" id="UP000799302">
    <property type="component" value="Unassembled WGS sequence"/>
</dbReference>
<reference evidence="1" key="1">
    <citation type="journal article" date="2020" name="Stud. Mycol.">
        <title>101 Dothideomycetes genomes: a test case for predicting lifestyles and emergence of pathogens.</title>
        <authorList>
            <person name="Haridas S."/>
            <person name="Albert R."/>
            <person name="Binder M."/>
            <person name="Bloem J."/>
            <person name="Labutti K."/>
            <person name="Salamov A."/>
            <person name="Andreopoulos B."/>
            <person name="Baker S."/>
            <person name="Barry K."/>
            <person name="Bills G."/>
            <person name="Bluhm B."/>
            <person name="Cannon C."/>
            <person name="Castanera R."/>
            <person name="Culley D."/>
            <person name="Daum C."/>
            <person name="Ezra D."/>
            <person name="Gonzalez J."/>
            <person name="Henrissat B."/>
            <person name="Kuo A."/>
            <person name="Liang C."/>
            <person name="Lipzen A."/>
            <person name="Lutzoni F."/>
            <person name="Magnuson J."/>
            <person name="Mondo S."/>
            <person name="Nolan M."/>
            <person name="Ohm R."/>
            <person name="Pangilinan J."/>
            <person name="Park H.-J."/>
            <person name="Ramirez L."/>
            <person name="Alfaro M."/>
            <person name="Sun H."/>
            <person name="Tritt A."/>
            <person name="Yoshinaga Y."/>
            <person name="Zwiers L.-H."/>
            <person name="Turgeon B."/>
            <person name="Goodwin S."/>
            <person name="Spatafora J."/>
            <person name="Crous P."/>
            <person name="Grigoriev I."/>
        </authorList>
    </citation>
    <scope>NUCLEOTIDE SEQUENCE</scope>
    <source>
        <strain evidence="1">CBS 115976</strain>
    </source>
</reference>
<protein>
    <submittedName>
        <fullName evidence="1">Uncharacterized protein</fullName>
    </submittedName>
</protein>
<dbReference type="EMBL" id="MU004231">
    <property type="protein sequence ID" value="KAF2672547.1"/>
    <property type="molecule type" value="Genomic_DNA"/>
</dbReference>